<evidence type="ECO:0000256" key="3">
    <source>
        <dbReference type="ARBA" id="ARBA00022454"/>
    </source>
</evidence>
<dbReference type="GO" id="GO:0000785">
    <property type="term" value="C:chromatin"/>
    <property type="evidence" value="ECO:0007669"/>
    <property type="project" value="UniProtKB-ARBA"/>
</dbReference>
<dbReference type="CDD" id="cd01396">
    <property type="entry name" value="MeCP2_MBD"/>
    <property type="match status" value="1"/>
</dbReference>
<feature type="domain" description="MBD" evidence="9">
    <location>
        <begin position="1"/>
        <end position="69"/>
    </location>
</feature>
<dbReference type="InterPro" id="IPR001739">
    <property type="entry name" value="Methyl_CpG_DNA-bd"/>
</dbReference>
<dbReference type="GO" id="GO:0000118">
    <property type="term" value="C:histone deacetylase complex"/>
    <property type="evidence" value="ECO:0007669"/>
    <property type="project" value="UniProtKB-ARBA"/>
</dbReference>
<dbReference type="Pfam" id="PF16564">
    <property type="entry name" value="MBDa"/>
    <property type="match status" value="1"/>
</dbReference>
<evidence type="ECO:0000256" key="2">
    <source>
        <dbReference type="ARBA" id="ARBA00004286"/>
    </source>
</evidence>
<comment type="subcellular location">
    <subcellularLocation>
        <location evidence="2">Chromosome</location>
    </subcellularLocation>
    <subcellularLocation>
        <location evidence="1">Nucleus</location>
    </subcellularLocation>
</comment>
<evidence type="ECO:0000256" key="7">
    <source>
        <dbReference type="ARBA" id="ARBA00023163"/>
    </source>
</evidence>
<keyword evidence="6" id="KW-0238">DNA-binding</keyword>
<dbReference type="Pfam" id="PF01429">
    <property type="entry name" value="MBD"/>
    <property type="match status" value="1"/>
</dbReference>
<dbReference type="InterPro" id="IPR016177">
    <property type="entry name" value="DNA-bd_dom_sf"/>
</dbReference>
<dbReference type="OrthoDB" id="10072024at2759"/>
<keyword evidence="4" id="KW-0597">Phosphoprotein</keyword>
<dbReference type="SUPFAM" id="SSF54171">
    <property type="entry name" value="DNA-binding domain"/>
    <property type="match status" value="1"/>
</dbReference>
<evidence type="ECO:0000256" key="1">
    <source>
        <dbReference type="ARBA" id="ARBA00004123"/>
    </source>
</evidence>
<keyword evidence="3" id="KW-0158">Chromosome</keyword>
<comment type="caution">
    <text evidence="10">The sequence shown here is derived from an EMBL/GenBank/DDBJ whole genome shotgun (WGS) entry which is preliminary data.</text>
</comment>
<evidence type="ECO:0000313" key="11">
    <source>
        <dbReference type="Proteomes" id="UP000288216"/>
    </source>
</evidence>
<evidence type="ECO:0000313" key="10">
    <source>
        <dbReference type="EMBL" id="GCB61372.1"/>
    </source>
</evidence>
<dbReference type="EMBL" id="BFAA01005084">
    <property type="protein sequence ID" value="GCB61372.1"/>
    <property type="molecule type" value="Genomic_DNA"/>
</dbReference>
<organism evidence="10 11">
    <name type="scientific">Scyliorhinus torazame</name>
    <name type="common">Cloudy catshark</name>
    <name type="synonym">Catulus torazame</name>
    <dbReference type="NCBI Taxonomy" id="75743"/>
    <lineage>
        <taxon>Eukaryota</taxon>
        <taxon>Metazoa</taxon>
        <taxon>Chordata</taxon>
        <taxon>Craniata</taxon>
        <taxon>Vertebrata</taxon>
        <taxon>Chondrichthyes</taxon>
        <taxon>Elasmobranchii</taxon>
        <taxon>Galeomorphii</taxon>
        <taxon>Galeoidea</taxon>
        <taxon>Carcharhiniformes</taxon>
        <taxon>Scyliorhinidae</taxon>
        <taxon>Scyliorhinus</taxon>
    </lineage>
</organism>
<dbReference type="Pfam" id="PF14048">
    <property type="entry name" value="MBD_C"/>
    <property type="match status" value="1"/>
</dbReference>
<keyword evidence="5" id="KW-0805">Transcription regulation</keyword>
<dbReference type="STRING" id="75743.A0A401NKJ3"/>
<dbReference type="InterPro" id="IPR025884">
    <property type="entry name" value="MeCpG-bd_2/3_C_dom"/>
</dbReference>
<dbReference type="PANTHER" id="PTHR12396">
    <property type="entry name" value="METHYL-CPG BINDING PROTEIN, MBD"/>
    <property type="match status" value="1"/>
</dbReference>
<keyword evidence="7" id="KW-0804">Transcription</keyword>
<dbReference type="GO" id="GO:0008327">
    <property type="term" value="F:methyl-CpG binding"/>
    <property type="evidence" value="ECO:0007669"/>
    <property type="project" value="TreeGrafter"/>
</dbReference>
<accession>A0A401NKJ3</accession>
<evidence type="ECO:0000256" key="5">
    <source>
        <dbReference type="ARBA" id="ARBA00023015"/>
    </source>
</evidence>
<keyword evidence="11" id="KW-1185">Reference proteome</keyword>
<evidence type="ECO:0000256" key="4">
    <source>
        <dbReference type="ARBA" id="ARBA00022553"/>
    </source>
</evidence>
<dbReference type="OMA" id="SGKMPHR"/>
<dbReference type="GO" id="GO:0000122">
    <property type="term" value="P:negative regulation of transcription by RNA polymerase II"/>
    <property type="evidence" value="ECO:0007669"/>
    <property type="project" value="TreeGrafter"/>
</dbReference>
<dbReference type="Proteomes" id="UP000288216">
    <property type="component" value="Unassembled WGS sequence"/>
</dbReference>
<evidence type="ECO:0000256" key="8">
    <source>
        <dbReference type="ARBA" id="ARBA00023242"/>
    </source>
</evidence>
<dbReference type="PROSITE" id="PS50982">
    <property type="entry name" value="MBD"/>
    <property type="match status" value="1"/>
</dbReference>
<reference evidence="10 11" key="1">
    <citation type="journal article" date="2018" name="Nat. Ecol. Evol.">
        <title>Shark genomes provide insights into elasmobranch evolution and the origin of vertebrates.</title>
        <authorList>
            <person name="Hara Y"/>
            <person name="Yamaguchi K"/>
            <person name="Onimaru K"/>
            <person name="Kadota M"/>
            <person name="Koyanagi M"/>
            <person name="Keeley SD"/>
            <person name="Tatsumi K"/>
            <person name="Tanaka K"/>
            <person name="Motone F"/>
            <person name="Kageyama Y"/>
            <person name="Nozu R"/>
            <person name="Adachi N"/>
            <person name="Nishimura O"/>
            <person name="Nakagawa R"/>
            <person name="Tanegashima C"/>
            <person name="Kiyatake I"/>
            <person name="Matsumoto R"/>
            <person name="Murakumo K"/>
            <person name="Nishida K"/>
            <person name="Terakita A"/>
            <person name="Kuratani S"/>
            <person name="Sato K"/>
            <person name="Hyodo S Kuraku.S."/>
        </authorList>
    </citation>
    <scope>NUCLEOTIDE SEQUENCE [LARGE SCALE GENOMIC DNA]</scope>
</reference>
<dbReference type="FunFam" id="3.30.890.10:FF:000003">
    <property type="entry name" value="methyl-CpG-binding domain protein 2"/>
    <property type="match status" value="1"/>
</dbReference>
<proteinExistence type="predicted"/>
<dbReference type="SMART" id="SM00391">
    <property type="entry name" value="MBD"/>
    <property type="match status" value="1"/>
</dbReference>
<protein>
    <recommendedName>
        <fullName evidence="9">MBD domain-containing protein</fullName>
    </recommendedName>
</protein>
<keyword evidence="8" id="KW-0539">Nucleus</keyword>
<name>A0A401NKJ3_SCYTO</name>
<evidence type="ECO:0000256" key="6">
    <source>
        <dbReference type="ARBA" id="ARBA00023125"/>
    </source>
</evidence>
<gene>
    <name evidence="10" type="ORF">scyTo_0011301</name>
</gene>
<dbReference type="PANTHER" id="PTHR12396:SF0">
    <property type="entry name" value="METHYL-CPG BINDING DOMAIN PROTEIN-LIKE, ISOFORM C"/>
    <property type="match status" value="1"/>
</dbReference>
<dbReference type="Gene3D" id="3.30.890.10">
    <property type="entry name" value="Methyl-cpg-binding Protein 2, Chain A"/>
    <property type="match status" value="1"/>
</dbReference>
<dbReference type="InterPro" id="IPR032343">
    <property type="entry name" value="MBD2/MBD3_p55-bd"/>
</dbReference>
<dbReference type="GO" id="GO:0006346">
    <property type="term" value="P:DNA methylation-dependent constitutive heterochromatin formation"/>
    <property type="evidence" value="ECO:0007669"/>
    <property type="project" value="TreeGrafter"/>
</dbReference>
<evidence type="ECO:0000259" key="9">
    <source>
        <dbReference type="PROSITE" id="PS50982"/>
    </source>
</evidence>
<dbReference type="AlphaFoldDB" id="A0A401NKJ3"/>
<sequence length="266" mass="30081">MERKRSDCPCLPPGWKKEEVIRKSGLSAGKSDVYYYSPSGKKFRSKPQLARYLGNSIDLNSFDFRTGMMMANKLQRTKQRLRNEAINQSKGKLDLNTTLPIRQTASIFKQPVTKVTDHPNNKVRSELQRITEQPQQLFWEKRLQGLSACDIAEQIIKSMELPKGLQGIGPGHTNEALLSAIASALHTSSGPITGQLSAAVEKNPAVWLNIYQPLCRAFVVTDKDIRKQEERVHQVRKKLEEALMADELARAEEERHVDREQCDALG</sequence>